<evidence type="ECO:0000313" key="3">
    <source>
        <dbReference type="Proteomes" id="UP000184335"/>
    </source>
</evidence>
<dbReference type="OrthoDB" id="9809324at2"/>
<dbReference type="PANTHER" id="PTHR40396">
    <property type="entry name" value="ATPASE-LIKE PROTEIN"/>
    <property type="match status" value="1"/>
</dbReference>
<evidence type="ECO:0000313" key="2">
    <source>
        <dbReference type="EMBL" id="SHI89803.1"/>
    </source>
</evidence>
<organism evidence="2 3">
    <name type="scientific">Cruoricaptor ignavus</name>
    <dbReference type="NCBI Taxonomy" id="1118202"/>
    <lineage>
        <taxon>Bacteria</taxon>
        <taxon>Pseudomonadati</taxon>
        <taxon>Bacteroidota</taxon>
        <taxon>Flavobacteriia</taxon>
        <taxon>Flavobacteriales</taxon>
        <taxon>Weeksellaceae</taxon>
        <taxon>Cruoricaptor</taxon>
    </lineage>
</organism>
<dbReference type="PANTHER" id="PTHR40396:SF1">
    <property type="entry name" value="ATPASE AAA-TYPE CORE DOMAIN-CONTAINING PROTEIN"/>
    <property type="match status" value="1"/>
</dbReference>
<dbReference type="AlphaFoldDB" id="A0A1M6EWL6"/>
<dbReference type="Proteomes" id="UP000184335">
    <property type="component" value="Unassembled WGS sequence"/>
</dbReference>
<gene>
    <name evidence="2" type="ORF">SAMN05443429_10615</name>
</gene>
<dbReference type="InterPro" id="IPR027417">
    <property type="entry name" value="P-loop_NTPase"/>
</dbReference>
<accession>A0A1M6EWL6</accession>
<sequence length="435" mass="49902">MISKFTVENFGSIKDRVILSMEADNSTHLEDYYIVKPNNKDRLLKMAFIYGANASGKTNIIKAITFLRAFVLAAPRVKNQEINFMPFLFQENALEKLSRFEVEFYSDQTKYLYEISLTRKAVHSERLYNLKTRKSLVFERVSNLNSETTVITFGSTVKISKTDREILEANTLWNNSVLSGYLKTNLESKDLQNAVHFFTQYLGDIIVPNTDLMGFTNNLLKNNSFLKPSIIELLQKADFKISDVSIENVKIQVTEELRSLVPNKFKEIFEENVVRGANEIEAQQLMFKHTVEGHTYNLPFDMESEGTKRYYEFSGILSSLIHSSAGLMIDEIESSLHPDLLKHFLLLYLVNSKNSQIICTSHYREFLMEKDLFRPDAVWFAEKQENGSTDLYSLVDFDTSVIRNTSSVYNAYKIGKLGAVPELSDPYINGNGKED</sequence>
<protein>
    <submittedName>
        <fullName evidence="2">ATPase/GTPase, AAA15 family</fullName>
    </submittedName>
</protein>
<dbReference type="RefSeq" id="WP_073179582.1">
    <property type="nucleotide sequence ID" value="NZ_FQYI01000006.1"/>
</dbReference>
<dbReference type="GO" id="GO:0016887">
    <property type="term" value="F:ATP hydrolysis activity"/>
    <property type="evidence" value="ECO:0007669"/>
    <property type="project" value="InterPro"/>
</dbReference>
<dbReference type="STRING" id="1118202.SAMN05443429_10615"/>
<evidence type="ECO:0000259" key="1">
    <source>
        <dbReference type="Pfam" id="PF13304"/>
    </source>
</evidence>
<reference evidence="2 3" key="1">
    <citation type="submission" date="2016-11" db="EMBL/GenBank/DDBJ databases">
        <authorList>
            <person name="Jaros S."/>
            <person name="Januszkiewicz K."/>
            <person name="Wedrychowicz H."/>
        </authorList>
    </citation>
    <scope>NUCLEOTIDE SEQUENCE [LARGE SCALE GENOMIC DNA]</scope>
    <source>
        <strain evidence="2 3">DSM 25479</strain>
    </source>
</reference>
<keyword evidence="3" id="KW-1185">Reference proteome</keyword>
<dbReference type="SUPFAM" id="SSF52540">
    <property type="entry name" value="P-loop containing nucleoside triphosphate hydrolases"/>
    <property type="match status" value="1"/>
</dbReference>
<dbReference type="InterPro" id="IPR003959">
    <property type="entry name" value="ATPase_AAA_core"/>
</dbReference>
<name>A0A1M6EWL6_9FLAO</name>
<dbReference type="Gene3D" id="3.40.50.300">
    <property type="entry name" value="P-loop containing nucleotide triphosphate hydrolases"/>
    <property type="match status" value="1"/>
</dbReference>
<dbReference type="GO" id="GO:0005524">
    <property type="term" value="F:ATP binding"/>
    <property type="evidence" value="ECO:0007669"/>
    <property type="project" value="InterPro"/>
</dbReference>
<dbReference type="EMBL" id="FQYI01000006">
    <property type="protein sequence ID" value="SHI89803.1"/>
    <property type="molecule type" value="Genomic_DNA"/>
</dbReference>
<proteinExistence type="predicted"/>
<feature type="domain" description="ATPase AAA-type core" evidence="1">
    <location>
        <begin position="47"/>
        <end position="362"/>
    </location>
</feature>
<dbReference type="Pfam" id="PF13304">
    <property type="entry name" value="AAA_21"/>
    <property type="match status" value="1"/>
</dbReference>